<dbReference type="AlphaFoldDB" id="A0A0G4ITH1"/>
<organism evidence="3 5">
    <name type="scientific">Plasmodiophora brassicae</name>
    <name type="common">Clubroot disease agent</name>
    <dbReference type="NCBI Taxonomy" id="37360"/>
    <lineage>
        <taxon>Eukaryota</taxon>
        <taxon>Sar</taxon>
        <taxon>Rhizaria</taxon>
        <taxon>Endomyxa</taxon>
        <taxon>Phytomyxea</taxon>
        <taxon>Plasmodiophorida</taxon>
        <taxon>Plasmodiophoridae</taxon>
        <taxon>Plasmodiophora</taxon>
    </lineage>
</organism>
<feature type="region of interest" description="Disordered" evidence="2">
    <location>
        <begin position="203"/>
        <end position="242"/>
    </location>
</feature>
<evidence type="ECO:0000256" key="2">
    <source>
        <dbReference type="SAM" id="MobiDB-lite"/>
    </source>
</evidence>
<sequence>MPSWRPVPAGVQIRCGPARIASGDPVCGDALWCAPFPRPPMPVASNHARRQVKDAIKAARKLYYAEWKVADDARKAARAQVLAEEKAAREARLKRLEAEWAARREREAAENAVRQAEAERRYAQTWQKAKAQHDAHRLARNAKILSPVKSSLGALIDSTNIEQRITMQVPLNVVKLRGLPEIDIFHQSDLLMQYMQDPLDKDLDKFEKESAPEDSMFSQFSGDFLGSPPTASTVGGPQQPPF</sequence>
<protein>
    <submittedName>
        <fullName evidence="3">Uncharacterized protein</fullName>
    </submittedName>
</protein>
<geneLocation type="mitochondrion" evidence="4"/>
<evidence type="ECO:0000313" key="5">
    <source>
        <dbReference type="Proteomes" id="UP000039324"/>
    </source>
</evidence>
<dbReference type="Proteomes" id="UP000290189">
    <property type="component" value="Unassembled WGS sequence"/>
</dbReference>
<reference evidence="4 6" key="2">
    <citation type="submission" date="2018-03" db="EMBL/GenBank/DDBJ databases">
        <authorList>
            <person name="Fogelqvist J."/>
        </authorList>
    </citation>
    <scope>NUCLEOTIDE SEQUENCE [LARGE SCALE GENOMIC DNA]</scope>
</reference>
<name>A0A0G4ITH1_PLABS</name>
<dbReference type="EMBL" id="OVEO01000002">
    <property type="protein sequence ID" value="SPQ94544.1"/>
    <property type="molecule type" value="Genomic_DNA"/>
</dbReference>
<keyword evidence="1" id="KW-0175">Coiled coil</keyword>
<keyword evidence="4" id="KW-0496">Mitochondrion</keyword>
<dbReference type="EMBL" id="CDSF01000084">
    <property type="protein sequence ID" value="CEO98459.1"/>
    <property type="molecule type" value="Genomic_DNA"/>
</dbReference>
<evidence type="ECO:0000313" key="4">
    <source>
        <dbReference type="EMBL" id="SPQ94544.1"/>
    </source>
</evidence>
<evidence type="ECO:0000256" key="1">
    <source>
        <dbReference type="SAM" id="Coils"/>
    </source>
</evidence>
<dbReference type="Proteomes" id="UP000039324">
    <property type="component" value="Unassembled WGS sequence"/>
</dbReference>
<reference evidence="3 5" key="1">
    <citation type="submission" date="2015-02" db="EMBL/GenBank/DDBJ databases">
        <authorList>
            <person name="Chooi Y.-H."/>
        </authorList>
    </citation>
    <scope>NUCLEOTIDE SEQUENCE [LARGE SCALE GENOMIC DNA]</scope>
    <source>
        <strain evidence="3">E3</strain>
    </source>
</reference>
<evidence type="ECO:0000313" key="3">
    <source>
        <dbReference type="EMBL" id="CEO98459.1"/>
    </source>
</evidence>
<feature type="coiled-coil region" evidence="1">
    <location>
        <begin position="79"/>
        <end position="119"/>
    </location>
</feature>
<keyword evidence="5" id="KW-1185">Reference proteome</keyword>
<accession>A0A0G4ITH1</accession>
<gene>
    <name evidence="3" type="ORF">PBRA_006573</name>
    <name evidence="4" type="ORF">PLBR_LOCUS1759</name>
</gene>
<evidence type="ECO:0000313" key="6">
    <source>
        <dbReference type="Proteomes" id="UP000290189"/>
    </source>
</evidence>
<proteinExistence type="predicted"/>